<feature type="transmembrane region" description="Helical" evidence="7">
    <location>
        <begin position="12"/>
        <end position="30"/>
    </location>
</feature>
<evidence type="ECO:0000313" key="8">
    <source>
        <dbReference type="EMBL" id="AGB49139.1"/>
    </source>
</evidence>
<evidence type="ECO:0000256" key="7">
    <source>
        <dbReference type="SAM" id="Phobius"/>
    </source>
</evidence>
<feature type="transmembrane region" description="Helical" evidence="7">
    <location>
        <begin position="82"/>
        <end position="104"/>
    </location>
</feature>
<dbReference type="EMBL" id="CP003362">
    <property type="protein sequence ID" value="AGB49139.1"/>
    <property type="molecule type" value="Genomic_DNA"/>
</dbReference>
<dbReference type="STRING" id="867904.Metho_0897"/>
<evidence type="ECO:0000256" key="1">
    <source>
        <dbReference type="ARBA" id="ARBA00004651"/>
    </source>
</evidence>
<sequence>MVNVNKHIKNYVWVILFVIFSIVSYLLGFKPGQVIDSNFTEFFIEMISFIPFLFIIIGLFDVWFPKEVLEKHIGRESGAKGIFLVILLAMLQAGPLYGAFPVAYILHKKGASVRNIFIYLGAFSSLKLPMLGIEVGYLGIKFSILRTLISLPLFILVGYLMEYLIGSSFEVKDGKA</sequence>
<dbReference type="HOGENOM" id="CLU_101297_0_1_2"/>
<keyword evidence="5 7" id="KW-1133">Transmembrane helix</keyword>
<dbReference type="AlphaFoldDB" id="L0KYR8"/>
<dbReference type="Pfam" id="PF03773">
    <property type="entry name" value="ArsP_1"/>
    <property type="match status" value="1"/>
</dbReference>
<accession>L0KYR8</accession>
<organism evidence="8 9">
    <name type="scientific">Methanomethylovorans hollandica (strain DSM 15978 / NBRC 107637 / DMS1)</name>
    <dbReference type="NCBI Taxonomy" id="867904"/>
    <lineage>
        <taxon>Archaea</taxon>
        <taxon>Methanobacteriati</taxon>
        <taxon>Methanobacteriota</taxon>
        <taxon>Stenosarchaea group</taxon>
        <taxon>Methanomicrobia</taxon>
        <taxon>Methanosarcinales</taxon>
        <taxon>Methanosarcinaceae</taxon>
        <taxon>Methanomethylovorans</taxon>
    </lineage>
</organism>
<evidence type="ECO:0000256" key="4">
    <source>
        <dbReference type="ARBA" id="ARBA00022692"/>
    </source>
</evidence>
<evidence type="ECO:0000256" key="6">
    <source>
        <dbReference type="ARBA" id="ARBA00023136"/>
    </source>
</evidence>
<gene>
    <name evidence="8" type="ordered locus">Metho_0897</name>
</gene>
<protein>
    <submittedName>
        <fullName evidence="8">Putative permease</fullName>
    </submittedName>
</protein>
<dbReference type="KEGG" id="mhz:Metho_0897"/>
<feature type="transmembrane region" description="Helical" evidence="7">
    <location>
        <begin position="42"/>
        <end position="62"/>
    </location>
</feature>
<evidence type="ECO:0000313" key="9">
    <source>
        <dbReference type="Proteomes" id="UP000010866"/>
    </source>
</evidence>
<keyword evidence="3" id="KW-1003">Cell membrane</keyword>
<reference evidence="9" key="1">
    <citation type="submission" date="2012-02" db="EMBL/GenBank/DDBJ databases">
        <title>Complete sequence of chromosome of Methanomethylovorans hollandica DSM 15978.</title>
        <authorList>
            <person name="Lucas S."/>
            <person name="Copeland A."/>
            <person name="Lapidus A."/>
            <person name="Glavina del Rio T."/>
            <person name="Dalin E."/>
            <person name="Tice H."/>
            <person name="Bruce D."/>
            <person name="Goodwin L."/>
            <person name="Pitluck S."/>
            <person name="Peters L."/>
            <person name="Mikhailova N."/>
            <person name="Held B."/>
            <person name="Kyrpides N."/>
            <person name="Mavromatis K."/>
            <person name="Ivanova N."/>
            <person name="Brettin T."/>
            <person name="Detter J.C."/>
            <person name="Han C."/>
            <person name="Larimer F."/>
            <person name="Land M."/>
            <person name="Hauser L."/>
            <person name="Markowitz V."/>
            <person name="Cheng J.-F."/>
            <person name="Hugenholtz P."/>
            <person name="Woyke T."/>
            <person name="Wu D."/>
            <person name="Spring S."/>
            <person name="Schroeder M."/>
            <person name="Brambilla E."/>
            <person name="Klenk H.-P."/>
            <person name="Eisen J.A."/>
        </authorList>
    </citation>
    <scope>NUCLEOTIDE SEQUENCE [LARGE SCALE GENOMIC DNA]</scope>
    <source>
        <strain evidence="9">DSM 15978 / NBRC 107637 / DMS1</strain>
    </source>
</reference>
<evidence type="ECO:0000256" key="3">
    <source>
        <dbReference type="ARBA" id="ARBA00022475"/>
    </source>
</evidence>
<keyword evidence="6 7" id="KW-0472">Membrane</keyword>
<feature type="transmembrane region" description="Helical" evidence="7">
    <location>
        <begin position="144"/>
        <end position="165"/>
    </location>
</feature>
<comment type="similarity">
    <text evidence="2">Belongs to the UPF0718 family.</text>
</comment>
<evidence type="ECO:0000256" key="2">
    <source>
        <dbReference type="ARBA" id="ARBA00006386"/>
    </source>
</evidence>
<proteinExistence type="inferred from homology"/>
<evidence type="ECO:0000256" key="5">
    <source>
        <dbReference type="ARBA" id="ARBA00022989"/>
    </source>
</evidence>
<comment type="subcellular location">
    <subcellularLocation>
        <location evidence="1">Cell membrane</location>
        <topology evidence="1">Multi-pass membrane protein</topology>
    </subcellularLocation>
</comment>
<name>L0KYR8_METHD</name>
<dbReference type="Proteomes" id="UP000010866">
    <property type="component" value="Chromosome"/>
</dbReference>
<dbReference type="GO" id="GO:0005886">
    <property type="term" value="C:plasma membrane"/>
    <property type="evidence" value="ECO:0007669"/>
    <property type="project" value="UniProtKB-SubCell"/>
</dbReference>
<dbReference type="InterPro" id="IPR005524">
    <property type="entry name" value="DUF318"/>
</dbReference>
<keyword evidence="4 7" id="KW-0812">Transmembrane</keyword>
<keyword evidence="9" id="KW-1185">Reference proteome</keyword>
<feature type="transmembrane region" description="Helical" evidence="7">
    <location>
        <begin position="116"/>
        <end position="138"/>
    </location>
</feature>